<keyword evidence="3" id="KW-0687">Ribonucleoprotein</keyword>
<evidence type="ECO:0000256" key="2">
    <source>
        <dbReference type="ARBA" id="ARBA00022980"/>
    </source>
</evidence>
<comment type="caution">
    <text evidence="5">The sequence shown here is derived from an EMBL/GenBank/DDBJ whole genome shotgun (WGS) entry which is preliminary data.</text>
</comment>
<dbReference type="GO" id="GO:0003735">
    <property type="term" value="F:structural constituent of ribosome"/>
    <property type="evidence" value="ECO:0007669"/>
    <property type="project" value="InterPro"/>
</dbReference>
<dbReference type="OrthoDB" id="431691at2759"/>
<dbReference type="InterPro" id="IPR000271">
    <property type="entry name" value="Ribosomal_bL34"/>
</dbReference>
<reference evidence="5" key="1">
    <citation type="journal article" date="2020" name="Fungal Divers.">
        <title>Resolving the Mortierellaceae phylogeny through synthesis of multi-gene phylogenetics and phylogenomics.</title>
        <authorList>
            <person name="Vandepol N."/>
            <person name="Liber J."/>
            <person name="Desiro A."/>
            <person name="Na H."/>
            <person name="Kennedy M."/>
            <person name="Barry K."/>
            <person name="Grigoriev I.V."/>
            <person name="Miller A.N."/>
            <person name="O'Donnell K."/>
            <person name="Stajich J.E."/>
            <person name="Bonito G."/>
        </authorList>
    </citation>
    <scope>NUCLEOTIDE SEQUENCE</scope>
    <source>
        <strain evidence="5">BC1065</strain>
    </source>
</reference>
<evidence type="ECO:0000313" key="5">
    <source>
        <dbReference type="EMBL" id="KAG0270163.1"/>
    </source>
</evidence>
<name>A0A9P6QIY6_9FUNG</name>
<dbReference type="FunFam" id="1.10.287.3980:FF:000001">
    <property type="entry name" value="Mitochondrial ribosomal protein L34"/>
    <property type="match status" value="1"/>
</dbReference>
<gene>
    <name evidence="5" type="ORF">DFQ27_000082</name>
</gene>
<protein>
    <recommendedName>
        <fullName evidence="4">Large ribosomal subunit protein bL34m</fullName>
    </recommendedName>
</protein>
<evidence type="ECO:0000256" key="1">
    <source>
        <dbReference type="ARBA" id="ARBA00010111"/>
    </source>
</evidence>
<dbReference type="Proteomes" id="UP000807716">
    <property type="component" value="Unassembled WGS sequence"/>
</dbReference>
<dbReference type="NCBIfam" id="TIGR01030">
    <property type="entry name" value="rpmH_bact"/>
    <property type="match status" value="1"/>
</dbReference>
<dbReference type="PANTHER" id="PTHR14503:SF4">
    <property type="entry name" value="LARGE RIBOSOMAL SUBUNIT PROTEIN BL34M"/>
    <property type="match status" value="1"/>
</dbReference>
<dbReference type="GO" id="GO:0005762">
    <property type="term" value="C:mitochondrial large ribosomal subunit"/>
    <property type="evidence" value="ECO:0007669"/>
    <property type="project" value="TreeGrafter"/>
</dbReference>
<sequence>MFASFTSALRTRLAPVARTSFTATTSALTQPTTAVSAAAPGTTSSIFSALTGFRSGFGSSQVRFITYGNTYQPSQRVRKRRHGFLARLKSRGGRKVLLRRMEKGRKSLSH</sequence>
<comment type="similarity">
    <text evidence="1">Belongs to the bacterial ribosomal protein bL34 family.</text>
</comment>
<dbReference type="EMBL" id="JAAAJB010000010">
    <property type="protein sequence ID" value="KAG0270163.1"/>
    <property type="molecule type" value="Genomic_DNA"/>
</dbReference>
<evidence type="ECO:0000256" key="3">
    <source>
        <dbReference type="ARBA" id="ARBA00023274"/>
    </source>
</evidence>
<evidence type="ECO:0000256" key="4">
    <source>
        <dbReference type="ARBA" id="ARBA00035274"/>
    </source>
</evidence>
<keyword evidence="2" id="KW-0689">Ribosomal protein</keyword>
<keyword evidence="6" id="KW-1185">Reference proteome</keyword>
<organism evidence="5 6">
    <name type="scientific">Actinomortierella ambigua</name>
    <dbReference type="NCBI Taxonomy" id="1343610"/>
    <lineage>
        <taxon>Eukaryota</taxon>
        <taxon>Fungi</taxon>
        <taxon>Fungi incertae sedis</taxon>
        <taxon>Mucoromycota</taxon>
        <taxon>Mortierellomycotina</taxon>
        <taxon>Mortierellomycetes</taxon>
        <taxon>Mortierellales</taxon>
        <taxon>Mortierellaceae</taxon>
        <taxon>Actinomortierella</taxon>
    </lineage>
</organism>
<dbReference type="PANTHER" id="PTHR14503">
    <property type="entry name" value="MITOCHONDRIAL RIBOSOMAL PROTEIN 34 FAMILY MEMBER"/>
    <property type="match status" value="1"/>
</dbReference>
<dbReference type="Gene3D" id="1.10.287.3980">
    <property type="match status" value="1"/>
</dbReference>
<evidence type="ECO:0000313" key="6">
    <source>
        <dbReference type="Proteomes" id="UP000807716"/>
    </source>
</evidence>
<accession>A0A9P6QIY6</accession>
<dbReference type="HAMAP" id="MF_00391">
    <property type="entry name" value="Ribosomal_bL34"/>
    <property type="match status" value="1"/>
</dbReference>
<dbReference type="Pfam" id="PF00468">
    <property type="entry name" value="Ribosomal_L34"/>
    <property type="match status" value="1"/>
</dbReference>
<dbReference type="GO" id="GO:0006412">
    <property type="term" value="P:translation"/>
    <property type="evidence" value="ECO:0007669"/>
    <property type="project" value="InterPro"/>
</dbReference>
<dbReference type="AlphaFoldDB" id="A0A9P6QIY6"/>
<proteinExistence type="inferred from homology"/>